<protein>
    <submittedName>
        <fullName evidence="2">Uncharacterized protein</fullName>
    </submittedName>
</protein>
<dbReference type="AlphaFoldDB" id="A0AAW1XST1"/>
<evidence type="ECO:0000256" key="1">
    <source>
        <dbReference type="SAM" id="MobiDB-lite"/>
    </source>
</evidence>
<gene>
    <name evidence="2" type="ORF">M0R45_016053</name>
</gene>
<feature type="compositionally biased region" description="Gly residues" evidence="1">
    <location>
        <begin position="19"/>
        <end position="29"/>
    </location>
</feature>
<evidence type="ECO:0000313" key="2">
    <source>
        <dbReference type="EMBL" id="KAK9939356.1"/>
    </source>
</evidence>
<sequence length="82" mass="8358">MEKPRASVQLTTVARSSGGAKGQGGMVGGSFGGDGGKTVRLWAGDEVGEHGLGTDLKPAMMASVKFGDNLTAATGWARIFLF</sequence>
<organism evidence="2 3">
    <name type="scientific">Rubus argutus</name>
    <name type="common">Southern blackberry</name>
    <dbReference type="NCBI Taxonomy" id="59490"/>
    <lineage>
        <taxon>Eukaryota</taxon>
        <taxon>Viridiplantae</taxon>
        <taxon>Streptophyta</taxon>
        <taxon>Embryophyta</taxon>
        <taxon>Tracheophyta</taxon>
        <taxon>Spermatophyta</taxon>
        <taxon>Magnoliopsida</taxon>
        <taxon>eudicotyledons</taxon>
        <taxon>Gunneridae</taxon>
        <taxon>Pentapetalae</taxon>
        <taxon>rosids</taxon>
        <taxon>fabids</taxon>
        <taxon>Rosales</taxon>
        <taxon>Rosaceae</taxon>
        <taxon>Rosoideae</taxon>
        <taxon>Rosoideae incertae sedis</taxon>
        <taxon>Rubus</taxon>
    </lineage>
</organism>
<dbReference type="EMBL" id="JBEDUW010000003">
    <property type="protein sequence ID" value="KAK9939356.1"/>
    <property type="molecule type" value="Genomic_DNA"/>
</dbReference>
<name>A0AAW1XST1_RUBAR</name>
<comment type="caution">
    <text evidence="2">The sequence shown here is derived from an EMBL/GenBank/DDBJ whole genome shotgun (WGS) entry which is preliminary data.</text>
</comment>
<proteinExistence type="predicted"/>
<feature type="region of interest" description="Disordered" evidence="1">
    <location>
        <begin position="1"/>
        <end position="29"/>
    </location>
</feature>
<dbReference type="Proteomes" id="UP001457282">
    <property type="component" value="Unassembled WGS sequence"/>
</dbReference>
<keyword evidence="3" id="KW-1185">Reference proteome</keyword>
<reference evidence="2 3" key="1">
    <citation type="journal article" date="2023" name="G3 (Bethesda)">
        <title>A chromosome-length genome assembly and annotation of blackberry (Rubus argutus, cv. 'Hillquist').</title>
        <authorList>
            <person name="Bruna T."/>
            <person name="Aryal R."/>
            <person name="Dudchenko O."/>
            <person name="Sargent D.J."/>
            <person name="Mead D."/>
            <person name="Buti M."/>
            <person name="Cavallini A."/>
            <person name="Hytonen T."/>
            <person name="Andres J."/>
            <person name="Pham M."/>
            <person name="Weisz D."/>
            <person name="Mascagni F."/>
            <person name="Usai G."/>
            <person name="Natali L."/>
            <person name="Bassil N."/>
            <person name="Fernandez G.E."/>
            <person name="Lomsadze A."/>
            <person name="Armour M."/>
            <person name="Olukolu B."/>
            <person name="Poorten T."/>
            <person name="Britton C."/>
            <person name="Davik J."/>
            <person name="Ashrafi H."/>
            <person name="Aiden E.L."/>
            <person name="Borodovsky M."/>
            <person name="Worthington M."/>
        </authorList>
    </citation>
    <scope>NUCLEOTIDE SEQUENCE [LARGE SCALE GENOMIC DNA]</scope>
    <source>
        <strain evidence="2">PI 553951</strain>
    </source>
</reference>
<accession>A0AAW1XST1</accession>
<evidence type="ECO:0000313" key="3">
    <source>
        <dbReference type="Proteomes" id="UP001457282"/>
    </source>
</evidence>